<protein>
    <recommendedName>
        <fullName evidence="3">Phosphoribosylaminoimidazole-succinocarboxamide synthase</fullName>
        <ecNumber evidence="2">6.3.2.6</ecNumber>
    </recommendedName>
    <alternativeName>
        <fullName evidence="8">SAICAR synthetase</fullName>
    </alternativeName>
</protein>
<dbReference type="PANTHER" id="PTHR43700">
    <property type="entry name" value="PHOSPHORIBOSYLAMINOIMIDAZOLE-SUCCINOCARBOXAMIDE SYNTHASE"/>
    <property type="match status" value="1"/>
</dbReference>
<dbReference type="GO" id="GO:0006189">
    <property type="term" value="P:'de novo' IMP biosynthetic process"/>
    <property type="evidence" value="ECO:0007669"/>
    <property type="project" value="UniProtKB-UniPathway"/>
</dbReference>
<dbReference type="EMBL" id="KZ819322">
    <property type="protein sequence ID" value="PWN22643.1"/>
    <property type="molecule type" value="Genomic_DNA"/>
</dbReference>
<dbReference type="GO" id="GO:0005524">
    <property type="term" value="F:ATP binding"/>
    <property type="evidence" value="ECO:0007669"/>
    <property type="project" value="UniProtKB-KW"/>
</dbReference>
<evidence type="ECO:0000313" key="10">
    <source>
        <dbReference type="EMBL" id="PWN22643.1"/>
    </source>
</evidence>
<dbReference type="PROSITE" id="PS01057">
    <property type="entry name" value="SAICAR_SYNTHETASE_1"/>
    <property type="match status" value="1"/>
</dbReference>
<dbReference type="UniPathway" id="UPA00074">
    <property type="reaction ID" value="UER00131"/>
</dbReference>
<evidence type="ECO:0000256" key="7">
    <source>
        <dbReference type="ARBA" id="ARBA00022840"/>
    </source>
</evidence>
<dbReference type="RefSeq" id="XP_025349803.1">
    <property type="nucleotide sequence ID" value="XM_025493782.1"/>
</dbReference>
<evidence type="ECO:0000313" key="11">
    <source>
        <dbReference type="Proteomes" id="UP000245942"/>
    </source>
</evidence>
<keyword evidence="11" id="KW-1185">Reference proteome</keyword>
<dbReference type="PROSITE" id="PS01058">
    <property type="entry name" value="SAICAR_SYNTHETASE_2"/>
    <property type="match status" value="1"/>
</dbReference>
<dbReference type="Gene3D" id="3.30.470.20">
    <property type="entry name" value="ATP-grasp fold, B domain"/>
    <property type="match status" value="1"/>
</dbReference>
<evidence type="ECO:0000256" key="2">
    <source>
        <dbReference type="ARBA" id="ARBA00012217"/>
    </source>
</evidence>
<dbReference type="OrthoDB" id="9991235at2759"/>
<sequence length="351" mass="37760">MTTAASSSSSSSVVTTDLPLKLLAKGKVRDVYDAGIPEGEEHAGAILFVATDRISAFDVVLDNGIPEKGPLLHALSTFWFSLLTPSILPSHILSTSFSTFPESLQARLDVHRDQLDGRSMLVRRAKVLPIEAIVRGYITGSGWKEYQKSGTVHGLKIAEGLKESEKIPGGPIFTPSTKADQGSHDENIHPDKAADLLGPALAKAVSEAALNLYRTASEHAASRGIILADTKFEFGLVSSSQSGLPPTASLAGSSLPSGESLDDMTLILVDEVLTPDSSRFWSAEDFQPGRGQASWDKQYVRDWLKANGKDGAADTGEVVRLPDEVVQKTREKYQEAYERITGQKWKGVTGV</sequence>
<evidence type="ECO:0000256" key="5">
    <source>
        <dbReference type="ARBA" id="ARBA00022741"/>
    </source>
</evidence>
<dbReference type="InterPro" id="IPR018236">
    <property type="entry name" value="SAICAR_synthetase_CS"/>
</dbReference>
<dbReference type="InterPro" id="IPR028923">
    <property type="entry name" value="SAICAR_synt/ADE2_N"/>
</dbReference>
<keyword evidence="7" id="KW-0067">ATP-binding</keyword>
<evidence type="ECO:0000256" key="6">
    <source>
        <dbReference type="ARBA" id="ARBA00022755"/>
    </source>
</evidence>
<dbReference type="PANTHER" id="PTHR43700:SF1">
    <property type="entry name" value="PHOSPHORIBOSYLAMINOIMIDAZOLE-SUCCINOCARBOXAMIDE SYNTHASE"/>
    <property type="match status" value="1"/>
</dbReference>
<dbReference type="Proteomes" id="UP000245942">
    <property type="component" value="Unassembled WGS sequence"/>
</dbReference>
<dbReference type="GeneID" id="37015516"/>
<feature type="domain" description="SAICAR synthetase/ADE2 N-terminal" evidence="9">
    <location>
        <begin position="263"/>
        <end position="310"/>
    </location>
</feature>
<evidence type="ECO:0000256" key="8">
    <source>
        <dbReference type="ARBA" id="ARBA00030409"/>
    </source>
</evidence>
<dbReference type="NCBIfam" id="NF010568">
    <property type="entry name" value="PRK13961.1"/>
    <property type="match status" value="1"/>
</dbReference>
<dbReference type="STRING" id="1684307.A0A316UFH2"/>
<organism evidence="10 11">
    <name type="scientific">Pseudomicrostroma glucosiphilum</name>
    <dbReference type="NCBI Taxonomy" id="1684307"/>
    <lineage>
        <taxon>Eukaryota</taxon>
        <taxon>Fungi</taxon>
        <taxon>Dikarya</taxon>
        <taxon>Basidiomycota</taxon>
        <taxon>Ustilaginomycotina</taxon>
        <taxon>Exobasidiomycetes</taxon>
        <taxon>Microstromatales</taxon>
        <taxon>Microstromatales incertae sedis</taxon>
        <taxon>Pseudomicrostroma</taxon>
    </lineage>
</organism>
<dbReference type="GO" id="GO:0004639">
    <property type="term" value="F:phosphoribosylaminoimidazolesuccinocarboxamide synthase activity"/>
    <property type="evidence" value="ECO:0007669"/>
    <property type="project" value="UniProtKB-EC"/>
</dbReference>
<proteinExistence type="inferred from homology"/>
<dbReference type="GO" id="GO:0005737">
    <property type="term" value="C:cytoplasm"/>
    <property type="evidence" value="ECO:0007669"/>
    <property type="project" value="TreeGrafter"/>
</dbReference>
<dbReference type="HAMAP" id="MF_00137">
    <property type="entry name" value="SAICAR_synth"/>
    <property type="match status" value="1"/>
</dbReference>
<evidence type="ECO:0000256" key="3">
    <source>
        <dbReference type="ARBA" id="ARBA00016460"/>
    </source>
</evidence>
<dbReference type="Pfam" id="PF01259">
    <property type="entry name" value="SAICAR_synt"/>
    <property type="match status" value="2"/>
</dbReference>
<gene>
    <name evidence="10" type="ORF">BCV69DRAFT_292137</name>
</gene>
<keyword evidence="4" id="KW-0436">Ligase</keyword>
<name>A0A316UFH2_9BASI</name>
<dbReference type="EC" id="6.3.2.6" evidence="2"/>
<dbReference type="AlphaFoldDB" id="A0A316UFH2"/>
<dbReference type="Gene3D" id="3.30.200.20">
    <property type="entry name" value="Phosphorylase Kinase, domain 1"/>
    <property type="match status" value="1"/>
</dbReference>
<reference evidence="10 11" key="1">
    <citation type="journal article" date="2018" name="Mol. Biol. Evol.">
        <title>Broad Genomic Sampling Reveals a Smut Pathogenic Ancestry of the Fungal Clade Ustilaginomycotina.</title>
        <authorList>
            <person name="Kijpornyongpan T."/>
            <person name="Mondo S.J."/>
            <person name="Barry K."/>
            <person name="Sandor L."/>
            <person name="Lee J."/>
            <person name="Lipzen A."/>
            <person name="Pangilinan J."/>
            <person name="LaButti K."/>
            <person name="Hainaut M."/>
            <person name="Henrissat B."/>
            <person name="Grigoriev I.V."/>
            <person name="Spatafora J.W."/>
            <person name="Aime M.C."/>
        </authorList>
    </citation>
    <scope>NUCLEOTIDE SEQUENCE [LARGE SCALE GENOMIC DNA]</scope>
    <source>
        <strain evidence="10 11">MCA 4718</strain>
    </source>
</reference>
<comment type="pathway">
    <text evidence="1">Purine metabolism; IMP biosynthesis via de novo pathway; 5-amino-1-(5-phospho-D-ribosyl)imidazole-4-carboxamide from 5-amino-1-(5-phospho-D-ribosyl)imidazole-4-carboxylate: step 1/2.</text>
</comment>
<accession>A0A316UFH2</accession>
<keyword evidence="6" id="KW-0658">Purine biosynthesis</keyword>
<keyword evidence="5" id="KW-0547">Nucleotide-binding</keyword>
<evidence type="ECO:0000256" key="4">
    <source>
        <dbReference type="ARBA" id="ARBA00022598"/>
    </source>
</evidence>
<feature type="domain" description="SAICAR synthetase/ADE2 N-terminal" evidence="9">
    <location>
        <begin position="23"/>
        <end position="239"/>
    </location>
</feature>
<evidence type="ECO:0000259" key="9">
    <source>
        <dbReference type="Pfam" id="PF01259"/>
    </source>
</evidence>
<dbReference type="CDD" id="cd01414">
    <property type="entry name" value="SAICAR_synt_Sc"/>
    <property type="match status" value="1"/>
</dbReference>
<dbReference type="SUPFAM" id="SSF56104">
    <property type="entry name" value="SAICAR synthase-like"/>
    <property type="match status" value="1"/>
</dbReference>
<evidence type="ECO:0000256" key="1">
    <source>
        <dbReference type="ARBA" id="ARBA00004672"/>
    </source>
</evidence>